<comment type="caution">
    <text evidence="1">The sequence shown here is derived from an EMBL/GenBank/DDBJ whole genome shotgun (WGS) entry which is preliminary data.</text>
</comment>
<dbReference type="Pfam" id="PF08002">
    <property type="entry name" value="DUF1697"/>
    <property type="match status" value="1"/>
</dbReference>
<protein>
    <submittedName>
        <fullName evidence="1">DUF1697 domain-containing protein</fullName>
    </submittedName>
</protein>
<dbReference type="Gene3D" id="3.30.70.1260">
    <property type="entry name" value="bacterial protein sp0830 like"/>
    <property type="match status" value="1"/>
</dbReference>
<accession>A0A964TDN1</accession>
<dbReference type="Gene3D" id="3.30.70.1280">
    <property type="entry name" value="SP0830-like domains"/>
    <property type="match status" value="1"/>
</dbReference>
<proteinExistence type="predicted"/>
<organism evidence="1 2">
    <name type="scientific">Flagellimonas ochracea</name>
    <dbReference type="NCBI Taxonomy" id="2696472"/>
    <lineage>
        <taxon>Bacteria</taxon>
        <taxon>Pseudomonadati</taxon>
        <taxon>Bacteroidota</taxon>
        <taxon>Flavobacteriia</taxon>
        <taxon>Flavobacteriales</taxon>
        <taxon>Flavobacteriaceae</taxon>
        <taxon>Flagellimonas</taxon>
    </lineage>
</organism>
<dbReference type="PANTHER" id="PTHR36439">
    <property type="entry name" value="BLL4334 PROTEIN"/>
    <property type="match status" value="1"/>
</dbReference>
<sequence>MQTYVALLRGINVSGQKKILMPDLKATFENIGLKRVVTYIQSGNIVFESTSSNIKELETSVHRAILRDFGFDVPILVMAANDIVSILESNPFAEEKEKKGLYFVLLKETPNKERVSKFNNLKFEDEEYYIISTCVYLNCKAGYGKAKLNNNLIERKLKVEATTRNWKTMQKLLELAEQIKD</sequence>
<reference evidence="1" key="1">
    <citation type="submission" date="2020-01" db="EMBL/GenBank/DDBJ databases">
        <title>Muricauda ochracea sp. nov., isolated from a tidal flat of Garorim bay in Korea.</title>
        <authorList>
            <person name="Kim D."/>
            <person name="Yoo Y."/>
            <person name="Kim J.-J."/>
        </authorList>
    </citation>
    <scope>NUCLEOTIDE SEQUENCE</scope>
    <source>
        <strain evidence="1">JGD-17</strain>
    </source>
</reference>
<dbReference type="AlphaFoldDB" id="A0A964TDN1"/>
<dbReference type="InterPro" id="IPR012545">
    <property type="entry name" value="DUF1697"/>
</dbReference>
<gene>
    <name evidence="1" type="ORF">GTQ34_09085</name>
</gene>
<dbReference type="PANTHER" id="PTHR36439:SF1">
    <property type="entry name" value="DUF1697 DOMAIN-CONTAINING PROTEIN"/>
    <property type="match status" value="1"/>
</dbReference>
<evidence type="ECO:0000313" key="1">
    <source>
        <dbReference type="EMBL" id="NAY92073.1"/>
    </source>
</evidence>
<dbReference type="Proteomes" id="UP000667650">
    <property type="component" value="Unassembled WGS sequence"/>
</dbReference>
<keyword evidence="2" id="KW-1185">Reference proteome</keyword>
<dbReference type="SUPFAM" id="SSF160379">
    <property type="entry name" value="SP0830-like"/>
    <property type="match status" value="1"/>
</dbReference>
<dbReference type="EMBL" id="JAAABI010000002">
    <property type="protein sequence ID" value="NAY92073.1"/>
    <property type="molecule type" value="Genomic_DNA"/>
</dbReference>
<dbReference type="RefSeq" id="WP_166523463.1">
    <property type="nucleotide sequence ID" value="NZ_JAAABI010000002.1"/>
</dbReference>
<dbReference type="PIRSF" id="PIRSF008502">
    <property type="entry name" value="UCP008502"/>
    <property type="match status" value="1"/>
</dbReference>
<evidence type="ECO:0000313" key="2">
    <source>
        <dbReference type="Proteomes" id="UP000667650"/>
    </source>
</evidence>
<name>A0A964TDN1_9FLAO</name>